<proteinExistence type="predicted"/>
<name>A0ABR2A7I4_9ROSI</name>
<sequence length="127" mass="13921">MELIEPLSLGKNVVSHVSKPSSRDMVLGTQGVSQLSSDIPELDVEIRDDDVTVSSLDGTPLINFSKRLHSLINANLSNSVVVRLLGRPIGYSTLESIIKLLWKPCGAIVLVNLDNMYYFVCFAMSVD</sequence>
<protein>
    <recommendedName>
        <fullName evidence="3">DUF4283 domain-containing protein</fullName>
    </recommendedName>
</protein>
<organism evidence="1 2">
    <name type="scientific">Hibiscus sabdariffa</name>
    <name type="common">roselle</name>
    <dbReference type="NCBI Taxonomy" id="183260"/>
    <lineage>
        <taxon>Eukaryota</taxon>
        <taxon>Viridiplantae</taxon>
        <taxon>Streptophyta</taxon>
        <taxon>Embryophyta</taxon>
        <taxon>Tracheophyta</taxon>
        <taxon>Spermatophyta</taxon>
        <taxon>Magnoliopsida</taxon>
        <taxon>eudicotyledons</taxon>
        <taxon>Gunneridae</taxon>
        <taxon>Pentapetalae</taxon>
        <taxon>rosids</taxon>
        <taxon>malvids</taxon>
        <taxon>Malvales</taxon>
        <taxon>Malvaceae</taxon>
        <taxon>Malvoideae</taxon>
        <taxon>Hibiscus</taxon>
    </lineage>
</organism>
<evidence type="ECO:0008006" key="3">
    <source>
        <dbReference type="Google" id="ProtNLM"/>
    </source>
</evidence>
<reference evidence="1 2" key="1">
    <citation type="journal article" date="2024" name="G3 (Bethesda)">
        <title>Genome assembly of Hibiscus sabdariffa L. provides insights into metabolisms of medicinal natural products.</title>
        <authorList>
            <person name="Kim T."/>
        </authorList>
    </citation>
    <scope>NUCLEOTIDE SEQUENCE [LARGE SCALE GENOMIC DNA]</scope>
    <source>
        <strain evidence="1">TK-2024</strain>
        <tissue evidence="1">Old leaves</tissue>
    </source>
</reference>
<evidence type="ECO:0000313" key="2">
    <source>
        <dbReference type="Proteomes" id="UP001472677"/>
    </source>
</evidence>
<dbReference type="Proteomes" id="UP001472677">
    <property type="component" value="Unassembled WGS sequence"/>
</dbReference>
<evidence type="ECO:0000313" key="1">
    <source>
        <dbReference type="EMBL" id="KAK8488772.1"/>
    </source>
</evidence>
<comment type="caution">
    <text evidence="1">The sequence shown here is derived from an EMBL/GenBank/DDBJ whole genome shotgun (WGS) entry which is preliminary data.</text>
</comment>
<dbReference type="EMBL" id="JBBPBM010000976">
    <property type="protein sequence ID" value="KAK8488772.1"/>
    <property type="molecule type" value="Genomic_DNA"/>
</dbReference>
<gene>
    <name evidence="1" type="ORF">V6N12_035075</name>
</gene>
<keyword evidence="2" id="KW-1185">Reference proteome</keyword>
<accession>A0ABR2A7I4</accession>